<evidence type="ECO:0000313" key="2">
    <source>
        <dbReference type="EMBL" id="KLU03341.1"/>
    </source>
</evidence>
<accession>A0A0J1BA20</accession>
<name>A0A0J1BA20_RHOIS</name>
<feature type="compositionally biased region" description="Basic and acidic residues" evidence="1">
    <location>
        <begin position="21"/>
        <end position="32"/>
    </location>
</feature>
<sequence>MTSPWAGSAAKDGEAGPAVKPKVEIPTSDKTKARTVMAHF</sequence>
<proteinExistence type="predicted"/>
<keyword evidence="3" id="KW-1185">Reference proteome</keyword>
<evidence type="ECO:0000313" key="3">
    <source>
        <dbReference type="Proteomes" id="UP000036367"/>
    </source>
</evidence>
<dbReference type="EMBL" id="LECT01000038">
    <property type="protein sequence ID" value="KLU03341.1"/>
    <property type="molecule type" value="Genomic_DNA"/>
</dbReference>
<dbReference type="AlphaFoldDB" id="A0A0J1BA20"/>
<dbReference type="STRING" id="595434.RISK_004653"/>
<protein>
    <submittedName>
        <fullName evidence="2">Uncharacterized protein</fullName>
    </submittedName>
</protein>
<gene>
    <name evidence="2" type="ORF">RISK_004653</name>
</gene>
<reference evidence="2" key="1">
    <citation type="submission" date="2015-05" db="EMBL/GenBank/DDBJ databases">
        <title>Permanent draft genome of Rhodopirellula islandicus K833.</title>
        <authorList>
            <person name="Kizina J."/>
            <person name="Richter M."/>
            <person name="Glockner F.O."/>
            <person name="Harder J."/>
        </authorList>
    </citation>
    <scope>NUCLEOTIDE SEQUENCE [LARGE SCALE GENOMIC DNA]</scope>
    <source>
        <strain evidence="2">K833</strain>
    </source>
</reference>
<dbReference type="Proteomes" id="UP000036367">
    <property type="component" value="Unassembled WGS sequence"/>
</dbReference>
<evidence type="ECO:0000256" key="1">
    <source>
        <dbReference type="SAM" id="MobiDB-lite"/>
    </source>
</evidence>
<organism evidence="2 3">
    <name type="scientific">Rhodopirellula islandica</name>
    <dbReference type="NCBI Taxonomy" id="595434"/>
    <lineage>
        <taxon>Bacteria</taxon>
        <taxon>Pseudomonadati</taxon>
        <taxon>Planctomycetota</taxon>
        <taxon>Planctomycetia</taxon>
        <taxon>Pirellulales</taxon>
        <taxon>Pirellulaceae</taxon>
        <taxon>Rhodopirellula</taxon>
    </lineage>
</organism>
<comment type="caution">
    <text evidence="2">The sequence shown here is derived from an EMBL/GenBank/DDBJ whole genome shotgun (WGS) entry which is preliminary data.</text>
</comment>
<feature type="region of interest" description="Disordered" evidence="1">
    <location>
        <begin position="1"/>
        <end position="40"/>
    </location>
</feature>